<protein>
    <recommendedName>
        <fullName evidence="2 4">acylphosphatase</fullName>
        <ecNumber evidence="2 4">3.6.1.7</ecNumber>
    </recommendedName>
</protein>
<dbReference type="InterPro" id="IPR020456">
    <property type="entry name" value="Acylphosphatase"/>
</dbReference>
<dbReference type="PANTHER" id="PTHR47268:SF4">
    <property type="entry name" value="ACYLPHOSPHATASE"/>
    <property type="match status" value="1"/>
</dbReference>
<dbReference type="GO" id="GO:0003998">
    <property type="term" value="F:acylphosphatase activity"/>
    <property type="evidence" value="ECO:0007669"/>
    <property type="project" value="UniProtKB-EC"/>
</dbReference>
<sequence>MKTRLECVISGKVQGVFFRDFIQERAFELGLTGLVSNRHDGTVSFIAEGEKPQLEKLLVAAQAGPARAEVTNIDMQWLEPIGEFFTFSVVAGRE</sequence>
<evidence type="ECO:0000259" key="6">
    <source>
        <dbReference type="PROSITE" id="PS51160"/>
    </source>
</evidence>
<gene>
    <name evidence="7" type="ORF">AUJ44_02650</name>
</gene>
<dbReference type="SUPFAM" id="SSF54975">
    <property type="entry name" value="Acylphosphatase/BLUF domain-like"/>
    <property type="match status" value="1"/>
</dbReference>
<dbReference type="Pfam" id="PF00708">
    <property type="entry name" value="Acylphosphatase"/>
    <property type="match status" value="1"/>
</dbReference>
<evidence type="ECO:0000256" key="4">
    <source>
        <dbReference type="PROSITE-ProRule" id="PRU00520"/>
    </source>
</evidence>
<dbReference type="AlphaFoldDB" id="A0A1J4VAN3"/>
<dbReference type="Proteomes" id="UP000183206">
    <property type="component" value="Unassembled WGS sequence"/>
</dbReference>
<evidence type="ECO:0000313" key="8">
    <source>
        <dbReference type="Proteomes" id="UP000183206"/>
    </source>
</evidence>
<comment type="caution">
    <text evidence="7">The sequence shown here is derived from an EMBL/GenBank/DDBJ whole genome shotgun (WGS) entry which is preliminary data.</text>
</comment>
<dbReference type="PANTHER" id="PTHR47268">
    <property type="entry name" value="ACYLPHOSPHATASE"/>
    <property type="match status" value="1"/>
</dbReference>
<feature type="active site" evidence="4">
    <location>
        <position position="37"/>
    </location>
</feature>
<dbReference type="InterPro" id="IPR036046">
    <property type="entry name" value="Acylphosphatase-like_dom_sf"/>
</dbReference>
<proteinExistence type="inferred from homology"/>
<dbReference type="PROSITE" id="PS00150">
    <property type="entry name" value="ACYLPHOSPHATASE_1"/>
    <property type="match status" value="1"/>
</dbReference>
<accession>A0A1J4VAN3</accession>
<organism evidence="7 8">
    <name type="scientific">Candidatus Nomurabacteria bacterium CG1_02_47_685</name>
    <dbReference type="NCBI Taxonomy" id="1805282"/>
    <lineage>
        <taxon>Bacteria</taxon>
        <taxon>Candidatus Nomuraibacteriota</taxon>
    </lineage>
</organism>
<comment type="similarity">
    <text evidence="1 5">Belongs to the acylphosphatase family.</text>
</comment>
<keyword evidence="4" id="KW-0378">Hydrolase</keyword>
<evidence type="ECO:0000256" key="1">
    <source>
        <dbReference type="ARBA" id="ARBA00005614"/>
    </source>
</evidence>
<name>A0A1J4VAN3_9BACT</name>
<evidence type="ECO:0000256" key="2">
    <source>
        <dbReference type="ARBA" id="ARBA00012150"/>
    </source>
</evidence>
<feature type="active site" evidence="4">
    <location>
        <position position="19"/>
    </location>
</feature>
<dbReference type="STRING" id="1805282.AUJ44_02650"/>
<feature type="domain" description="Acylphosphatase-like" evidence="6">
    <location>
        <begin position="4"/>
        <end position="91"/>
    </location>
</feature>
<dbReference type="EMBL" id="MNVO01000043">
    <property type="protein sequence ID" value="OIO32321.1"/>
    <property type="molecule type" value="Genomic_DNA"/>
</dbReference>
<reference evidence="7 8" key="1">
    <citation type="journal article" date="2016" name="Environ. Microbiol.">
        <title>Genomic resolution of a cold subsurface aquifer community provides metabolic insights for novel microbes adapted to high CO concentrations.</title>
        <authorList>
            <person name="Probst A.J."/>
            <person name="Castelle C.J."/>
            <person name="Singh A."/>
            <person name="Brown C.T."/>
            <person name="Anantharaman K."/>
            <person name="Sharon I."/>
            <person name="Hug L.A."/>
            <person name="Burstein D."/>
            <person name="Emerson J.B."/>
            <person name="Thomas B.C."/>
            <person name="Banfield J.F."/>
        </authorList>
    </citation>
    <scope>NUCLEOTIDE SEQUENCE [LARGE SCALE GENOMIC DNA]</scope>
    <source>
        <strain evidence="7">CG1_02_47_685</strain>
    </source>
</reference>
<dbReference type="PROSITE" id="PS51160">
    <property type="entry name" value="ACYLPHOSPHATASE_3"/>
    <property type="match status" value="1"/>
</dbReference>
<evidence type="ECO:0000256" key="3">
    <source>
        <dbReference type="ARBA" id="ARBA00047645"/>
    </source>
</evidence>
<evidence type="ECO:0000313" key="7">
    <source>
        <dbReference type="EMBL" id="OIO32321.1"/>
    </source>
</evidence>
<evidence type="ECO:0000256" key="5">
    <source>
        <dbReference type="RuleBase" id="RU004168"/>
    </source>
</evidence>
<dbReference type="Gene3D" id="3.30.70.100">
    <property type="match status" value="1"/>
</dbReference>
<dbReference type="InterPro" id="IPR017968">
    <property type="entry name" value="Acylphosphatase_CS"/>
</dbReference>
<dbReference type="EC" id="3.6.1.7" evidence="2 4"/>
<comment type="catalytic activity">
    <reaction evidence="3 4">
        <text>an acyl phosphate + H2O = a carboxylate + phosphate + H(+)</text>
        <dbReference type="Rhea" id="RHEA:14965"/>
        <dbReference type="ChEBI" id="CHEBI:15377"/>
        <dbReference type="ChEBI" id="CHEBI:15378"/>
        <dbReference type="ChEBI" id="CHEBI:29067"/>
        <dbReference type="ChEBI" id="CHEBI:43474"/>
        <dbReference type="ChEBI" id="CHEBI:59918"/>
        <dbReference type="EC" id="3.6.1.7"/>
    </reaction>
</comment>
<dbReference type="InterPro" id="IPR001792">
    <property type="entry name" value="Acylphosphatase-like_dom"/>
</dbReference>